<feature type="domain" description="Peptidase S9 prolyl oligopeptidase catalytic" evidence="2">
    <location>
        <begin position="1"/>
        <end position="148"/>
    </location>
</feature>
<dbReference type="InterPro" id="IPR029058">
    <property type="entry name" value="AB_hydrolase_fold"/>
</dbReference>
<dbReference type="Pfam" id="PF00326">
    <property type="entry name" value="Peptidase_S9"/>
    <property type="match status" value="1"/>
</dbReference>
<accession>A0A644X5B0</accession>
<dbReference type="SUPFAM" id="SSF53474">
    <property type="entry name" value="alpha/beta-Hydrolases"/>
    <property type="match status" value="1"/>
</dbReference>
<dbReference type="EC" id="3.4.21.83" evidence="3"/>
<dbReference type="EMBL" id="VSSQ01001769">
    <property type="protein sequence ID" value="MPM10998.1"/>
    <property type="molecule type" value="Genomic_DNA"/>
</dbReference>
<organism evidence="3">
    <name type="scientific">bioreactor metagenome</name>
    <dbReference type="NCBI Taxonomy" id="1076179"/>
    <lineage>
        <taxon>unclassified sequences</taxon>
        <taxon>metagenomes</taxon>
        <taxon>ecological metagenomes</taxon>
    </lineage>
</organism>
<comment type="caution">
    <text evidence="3">The sequence shown here is derived from an EMBL/GenBank/DDBJ whole genome shotgun (WGS) entry which is preliminary data.</text>
</comment>
<dbReference type="PRINTS" id="PR00862">
    <property type="entry name" value="PROLIGOPTASE"/>
</dbReference>
<sequence length="152" mass="16951">MGGSAGGLLMGAVTNMRPDLYQTIVAQVPFIDVINTMLDDTLPLTTGEYEEWGNPNEKEYYDYMLSYSPYDNIIAQNYPNMLVTGGINDSQVLFHEPAKYVAKLRSLKTDDNIVLLHMNMDSGHGGATGRYEGIKDIAFEFAFILNRVGIEK</sequence>
<dbReference type="GO" id="GO:0004252">
    <property type="term" value="F:serine-type endopeptidase activity"/>
    <property type="evidence" value="ECO:0007669"/>
    <property type="project" value="UniProtKB-EC"/>
</dbReference>
<dbReference type="InterPro" id="IPR051543">
    <property type="entry name" value="Serine_Peptidase_S9A"/>
</dbReference>
<keyword evidence="3" id="KW-0645">Protease</keyword>
<dbReference type="Gene3D" id="3.40.50.1820">
    <property type="entry name" value="alpha/beta hydrolase"/>
    <property type="match status" value="1"/>
</dbReference>
<name>A0A644X5B0_9ZZZZ</name>
<evidence type="ECO:0000259" key="2">
    <source>
        <dbReference type="Pfam" id="PF00326"/>
    </source>
</evidence>
<evidence type="ECO:0000256" key="1">
    <source>
        <dbReference type="ARBA" id="ARBA00005228"/>
    </source>
</evidence>
<keyword evidence="3" id="KW-0378">Hydrolase</keyword>
<comment type="similarity">
    <text evidence="1">Belongs to the peptidase S9A family.</text>
</comment>
<dbReference type="InterPro" id="IPR002470">
    <property type="entry name" value="Peptidase_S9A"/>
</dbReference>
<protein>
    <submittedName>
        <fullName evidence="3">Protease 2</fullName>
        <ecNumber evidence="3">3.4.21.83</ecNumber>
    </submittedName>
</protein>
<dbReference type="InterPro" id="IPR001375">
    <property type="entry name" value="Peptidase_S9_cat"/>
</dbReference>
<dbReference type="PANTHER" id="PTHR11757">
    <property type="entry name" value="PROTEASE FAMILY S9A OLIGOPEPTIDASE"/>
    <property type="match status" value="1"/>
</dbReference>
<gene>
    <name evidence="3" type="primary">ptrB_3</name>
    <name evidence="3" type="ORF">SDC9_57336</name>
</gene>
<evidence type="ECO:0000313" key="3">
    <source>
        <dbReference type="EMBL" id="MPM10998.1"/>
    </source>
</evidence>
<proteinExistence type="inferred from homology"/>
<dbReference type="GO" id="GO:0006508">
    <property type="term" value="P:proteolysis"/>
    <property type="evidence" value="ECO:0007669"/>
    <property type="project" value="UniProtKB-KW"/>
</dbReference>
<reference evidence="3" key="1">
    <citation type="submission" date="2019-08" db="EMBL/GenBank/DDBJ databases">
        <authorList>
            <person name="Kucharzyk K."/>
            <person name="Murdoch R.W."/>
            <person name="Higgins S."/>
            <person name="Loffler F."/>
        </authorList>
    </citation>
    <scope>NUCLEOTIDE SEQUENCE</scope>
</reference>
<dbReference type="AlphaFoldDB" id="A0A644X5B0"/>
<dbReference type="PANTHER" id="PTHR11757:SF19">
    <property type="entry name" value="PROLYL ENDOPEPTIDASE-LIKE"/>
    <property type="match status" value="1"/>
</dbReference>